<name>A0A512BVT2_9HYPH</name>
<protein>
    <submittedName>
        <fullName evidence="2">Uncharacterized protein</fullName>
    </submittedName>
</protein>
<dbReference type="AlphaFoldDB" id="A0A512BVT2"/>
<feature type="region of interest" description="Disordered" evidence="1">
    <location>
        <begin position="1"/>
        <end position="24"/>
    </location>
</feature>
<evidence type="ECO:0000313" key="2">
    <source>
        <dbReference type="EMBL" id="GEO16066.1"/>
    </source>
</evidence>
<evidence type="ECO:0000256" key="1">
    <source>
        <dbReference type="SAM" id="MobiDB-lite"/>
    </source>
</evidence>
<comment type="caution">
    <text evidence="2">The sequence shown here is derived from an EMBL/GenBank/DDBJ whole genome shotgun (WGS) entry which is preliminary data.</text>
</comment>
<sequence>MSQYAPNFSNVTTTNSGNWSQTTRAQNFSTANTYTTIETGSVSHEQANLNDPIHIDEVLDRFTLALARQMARDDHEEAVTEQTSKKDQRL</sequence>
<gene>
    <name evidence="2" type="ORF">MAE02_37620</name>
</gene>
<keyword evidence="3" id="KW-1185">Reference proteome</keyword>
<evidence type="ECO:0000313" key="3">
    <source>
        <dbReference type="Proteomes" id="UP000321085"/>
    </source>
</evidence>
<dbReference type="EMBL" id="BJYU01000054">
    <property type="protein sequence ID" value="GEO16066.1"/>
    <property type="molecule type" value="Genomic_DNA"/>
</dbReference>
<reference evidence="2 3" key="1">
    <citation type="submission" date="2019-07" db="EMBL/GenBank/DDBJ databases">
        <title>Whole genome shotgun sequence of Microvirga aerophila NBRC 106136.</title>
        <authorList>
            <person name="Hosoyama A."/>
            <person name="Uohara A."/>
            <person name="Ohji S."/>
            <person name="Ichikawa N."/>
        </authorList>
    </citation>
    <scope>NUCLEOTIDE SEQUENCE [LARGE SCALE GENOMIC DNA]</scope>
    <source>
        <strain evidence="2 3">NBRC 106136</strain>
    </source>
</reference>
<proteinExistence type="predicted"/>
<dbReference type="Proteomes" id="UP000321085">
    <property type="component" value="Unassembled WGS sequence"/>
</dbReference>
<organism evidence="2 3">
    <name type="scientific">Microvirga aerophila</name>
    <dbReference type="NCBI Taxonomy" id="670291"/>
    <lineage>
        <taxon>Bacteria</taxon>
        <taxon>Pseudomonadati</taxon>
        <taxon>Pseudomonadota</taxon>
        <taxon>Alphaproteobacteria</taxon>
        <taxon>Hyphomicrobiales</taxon>
        <taxon>Methylobacteriaceae</taxon>
        <taxon>Microvirga</taxon>
    </lineage>
</organism>
<accession>A0A512BVT2</accession>
<feature type="region of interest" description="Disordered" evidence="1">
    <location>
        <begin position="71"/>
        <end position="90"/>
    </location>
</feature>